<evidence type="ECO:0000313" key="3">
    <source>
        <dbReference type="EMBL" id="CAH0419228.1"/>
    </source>
</evidence>
<organism evidence="3 4">
    <name type="scientific">Periweissella ghanensis</name>
    <dbReference type="NCBI Taxonomy" id="467997"/>
    <lineage>
        <taxon>Bacteria</taxon>
        <taxon>Bacillati</taxon>
        <taxon>Bacillota</taxon>
        <taxon>Bacilli</taxon>
        <taxon>Lactobacillales</taxon>
        <taxon>Lactobacillaceae</taxon>
        <taxon>Periweissella</taxon>
    </lineage>
</organism>
<dbReference type="RefSeq" id="WP_230099271.1">
    <property type="nucleotide sequence ID" value="NZ_CAKKNT010000029.1"/>
</dbReference>
<gene>
    <name evidence="3" type="ORF">WGH24286_01675</name>
</gene>
<name>A0ABM8ZDB1_9LACO</name>
<feature type="region of interest" description="Disordered" evidence="1">
    <location>
        <begin position="83"/>
        <end position="103"/>
    </location>
</feature>
<evidence type="ECO:0000256" key="2">
    <source>
        <dbReference type="SAM" id="Phobius"/>
    </source>
</evidence>
<feature type="transmembrane region" description="Helical" evidence="2">
    <location>
        <begin position="6"/>
        <end position="29"/>
    </location>
</feature>
<keyword evidence="2" id="KW-1133">Transmembrane helix</keyword>
<reference evidence="3 4" key="1">
    <citation type="submission" date="2021-11" db="EMBL/GenBank/DDBJ databases">
        <authorList>
            <person name="Depoorter E."/>
        </authorList>
    </citation>
    <scope>NUCLEOTIDE SEQUENCE [LARGE SCALE GENOMIC DNA]</scope>
    <source>
        <strain evidence="3 4">LMG 24286</strain>
    </source>
</reference>
<dbReference type="EMBL" id="CAKKNT010000029">
    <property type="protein sequence ID" value="CAH0419228.1"/>
    <property type="molecule type" value="Genomic_DNA"/>
</dbReference>
<keyword evidence="4" id="KW-1185">Reference proteome</keyword>
<proteinExistence type="predicted"/>
<keyword evidence="2" id="KW-0812">Transmembrane</keyword>
<feature type="transmembrane region" description="Helical" evidence="2">
    <location>
        <begin position="41"/>
        <end position="61"/>
    </location>
</feature>
<sequence length="212" mass="22843">MKIIAIILFTIAAIALFIIISSTLNIIRWRNVKEMHHGSQISLIISFLVLLGSLTGGVWSINYTPSVTATAAPAIQKKKPALPGAVKASTSSNKPNTEKPKGTMISTFSNAKQYSYQELIASDNLVSKAFDLNQAQVVQVGENKGHSFVLAFDTSAPKDFYIIIFNGLKTIQVGNKISVTGTLGKRTPFQTANNQNKIAPTIYAVQSSISGQ</sequence>
<comment type="caution">
    <text evidence="3">The sequence shown here is derived from an EMBL/GenBank/DDBJ whole genome shotgun (WGS) entry which is preliminary data.</text>
</comment>
<accession>A0ABM8ZDB1</accession>
<protein>
    <submittedName>
        <fullName evidence="3">Uncharacterized protein</fullName>
    </submittedName>
</protein>
<keyword evidence="2" id="KW-0472">Membrane</keyword>
<evidence type="ECO:0000256" key="1">
    <source>
        <dbReference type="SAM" id="MobiDB-lite"/>
    </source>
</evidence>
<dbReference type="Proteomes" id="UP000789719">
    <property type="component" value="Unassembled WGS sequence"/>
</dbReference>
<evidence type="ECO:0000313" key="4">
    <source>
        <dbReference type="Proteomes" id="UP000789719"/>
    </source>
</evidence>